<reference evidence="1" key="1">
    <citation type="submission" date="2021-02" db="EMBL/GenBank/DDBJ databases">
        <authorList>
            <person name="Nowell W R."/>
        </authorList>
    </citation>
    <scope>NUCLEOTIDE SEQUENCE</scope>
</reference>
<evidence type="ECO:0000313" key="2">
    <source>
        <dbReference type="EMBL" id="CAF3772129.1"/>
    </source>
</evidence>
<dbReference type="EMBL" id="CAJOBC010003205">
    <property type="protein sequence ID" value="CAF3772129.1"/>
    <property type="molecule type" value="Genomic_DNA"/>
</dbReference>
<name>A0A814GTK7_9BILA</name>
<evidence type="ECO:0008006" key="4">
    <source>
        <dbReference type="Google" id="ProtNLM"/>
    </source>
</evidence>
<sequence>MEESVYMEFAQCLFKNEIEQALIIVADKMIKKHVPILIEEIDNNEIIQNIINNLDDEKFKNIQHLQIIMFGNNENYSEELFSIIQPVNFDDFQQIIKTVLDNNNVYGMDYKTIFVCMIEKYKHDQIHRLSLFTQLGIALPFAYKWIINEKLIFKIPLRAYSHLFAIDCPFVISLGSNSIELPNEQKEKFTNIEIKHILSISKIEDNNAAFASNLEILKENIFEITGIDYNVYMEIENHICNQTFNDIHIDIQDDNSKKFSINIDKQLEKIDRNMDNIELFLFKHVNTNNKIQCERKKKVELVGKDPEMKQTKLTEIDKKIEDFSKNKASTFPNDLVYEYNELFIQQDFHLINEMDKRVTCTKVIEELNNKNNNSNWNMKKKQNTKLIDNKTINKDFFMRELLAIYGDEQFLAKQDNNNKQQFKYAHHINSYVEYITKGNEIEIIDGDNNEFNSKIVSDSFKGLDMKLGLVDKELLFVVSVIGPQSLYASLFKTKYPNSSKLLVLDTEGLLSIEKGNEEYDKTLTVFSMACSQIMLINLNGELNSSMKKILTVSLFAANQLKMFNSRPIIMFILRNMMNLDVGLQKEMITNIYQMN</sequence>
<comment type="caution">
    <text evidence="1">The sequence shown here is derived from an EMBL/GenBank/DDBJ whole genome shotgun (WGS) entry which is preliminary data.</text>
</comment>
<dbReference type="AlphaFoldDB" id="A0A814GTK7"/>
<accession>A0A814GTK7</accession>
<gene>
    <name evidence="1" type="ORF">GPM918_LOCUS13739</name>
    <name evidence="2" type="ORF">SRO942_LOCUS13739</name>
</gene>
<dbReference type="Gene3D" id="3.40.50.300">
    <property type="entry name" value="P-loop containing nucleotide triphosphate hydrolases"/>
    <property type="match status" value="1"/>
</dbReference>
<dbReference type="InterPro" id="IPR027417">
    <property type="entry name" value="P-loop_NTPase"/>
</dbReference>
<dbReference type="PANTHER" id="PTHR22796">
    <property type="entry name" value="URG4-RELATED"/>
    <property type="match status" value="1"/>
</dbReference>
<protein>
    <recommendedName>
        <fullName evidence="4">VLIG-type G domain-containing protein</fullName>
    </recommendedName>
</protein>
<evidence type="ECO:0000313" key="1">
    <source>
        <dbReference type="EMBL" id="CAF1000668.1"/>
    </source>
</evidence>
<dbReference type="Proteomes" id="UP000663829">
    <property type="component" value="Unassembled WGS sequence"/>
</dbReference>
<dbReference type="OrthoDB" id="1597724at2759"/>
<proteinExistence type="predicted"/>
<keyword evidence="3" id="KW-1185">Reference proteome</keyword>
<organism evidence="1 3">
    <name type="scientific">Didymodactylos carnosus</name>
    <dbReference type="NCBI Taxonomy" id="1234261"/>
    <lineage>
        <taxon>Eukaryota</taxon>
        <taxon>Metazoa</taxon>
        <taxon>Spiralia</taxon>
        <taxon>Gnathifera</taxon>
        <taxon>Rotifera</taxon>
        <taxon>Eurotatoria</taxon>
        <taxon>Bdelloidea</taxon>
        <taxon>Philodinida</taxon>
        <taxon>Philodinidae</taxon>
        <taxon>Didymodactylos</taxon>
    </lineage>
</organism>
<dbReference type="PANTHER" id="PTHR22796:SF1">
    <property type="entry name" value="VWFA DOMAIN-CONTAINING PROTEIN"/>
    <property type="match status" value="1"/>
</dbReference>
<dbReference type="EMBL" id="CAJNOQ010003205">
    <property type="protein sequence ID" value="CAF1000668.1"/>
    <property type="molecule type" value="Genomic_DNA"/>
</dbReference>
<dbReference type="Proteomes" id="UP000681722">
    <property type="component" value="Unassembled WGS sequence"/>
</dbReference>
<evidence type="ECO:0000313" key="3">
    <source>
        <dbReference type="Proteomes" id="UP000663829"/>
    </source>
</evidence>